<accession>A0A387C0H7</accession>
<dbReference type="Proteomes" id="UP000275069">
    <property type="component" value="Chromosome"/>
</dbReference>
<organism evidence="1 2">
    <name type="scientific">Gryllotalpicola protaetiae</name>
    <dbReference type="NCBI Taxonomy" id="2419771"/>
    <lineage>
        <taxon>Bacteria</taxon>
        <taxon>Bacillati</taxon>
        <taxon>Actinomycetota</taxon>
        <taxon>Actinomycetes</taxon>
        <taxon>Micrococcales</taxon>
        <taxon>Microbacteriaceae</taxon>
        <taxon>Gryllotalpicola</taxon>
    </lineage>
</organism>
<evidence type="ECO:0000313" key="1">
    <source>
        <dbReference type="EMBL" id="AYG04051.1"/>
    </source>
</evidence>
<gene>
    <name evidence="1" type="ORF">D7I44_11275</name>
</gene>
<dbReference type="OrthoDB" id="4978768at2"/>
<protein>
    <submittedName>
        <fullName evidence="1">Uncharacterized protein</fullName>
    </submittedName>
</protein>
<sequence>MLTQVELVGAPAELWLDERRLPERMVAGGHRWIVIDEPSVLDTVEPSPALTHRPAGVVPRTLRFTARSFDEGEALVFDVEREIGDHWVVRATYV</sequence>
<keyword evidence="2" id="KW-1185">Reference proteome</keyword>
<proteinExistence type="predicted"/>
<dbReference type="EMBL" id="CP032624">
    <property type="protein sequence ID" value="AYG04051.1"/>
    <property type="molecule type" value="Genomic_DNA"/>
</dbReference>
<dbReference type="AlphaFoldDB" id="A0A387C0H7"/>
<dbReference type="RefSeq" id="WP_120789581.1">
    <property type="nucleotide sequence ID" value="NZ_CP032624.1"/>
</dbReference>
<name>A0A387C0H7_9MICO</name>
<dbReference type="KEGG" id="gry:D7I44_11275"/>
<evidence type="ECO:0000313" key="2">
    <source>
        <dbReference type="Proteomes" id="UP000275069"/>
    </source>
</evidence>
<reference evidence="1 2" key="1">
    <citation type="submission" date="2018-09" db="EMBL/GenBank/DDBJ databases">
        <title>Genome sequencing of strain 2DFW10M-5.</title>
        <authorList>
            <person name="Heo J."/>
            <person name="Kim S.-J."/>
            <person name="Kwon S.-W."/>
        </authorList>
    </citation>
    <scope>NUCLEOTIDE SEQUENCE [LARGE SCALE GENOMIC DNA]</scope>
    <source>
        <strain evidence="1 2">2DFW10M-5</strain>
    </source>
</reference>